<dbReference type="InParanoid" id="A0A140L560"/>
<evidence type="ECO:0000256" key="7">
    <source>
        <dbReference type="ARBA" id="ARBA00023102"/>
    </source>
</evidence>
<keyword evidence="6 9" id="KW-0028">Amino-acid biosynthesis</keyword>
<evidence type="ECO:0000256" key="8">
    <source>
        <dbReference type="ARBA" id="ARBA00023235"/>
    </source>
</evidence>
<dbReference type="GO" id="GO:0005737">
    <property type="term" value="C:cytoplasm"/>
    <property type="evidence" value="ECO:0007669"/>
    <property type="project" value="UniProtKB-SubCell"/>
</dbReference>
<keyword evidence="8 9" id="KW-0413">Isomerase</keyword>
<evidence type="ECO:0000256" key="2">
    <source>
        <dbReference type="ARBA" id="ARBA00004496"/>
    </source>
</evidence>
<keyword evidence="5 9" id="KW-0963">Cytoplasm</keyword>
<keyword evidence="7 9" id="KW-0368">Histidine biosynthesis</keyword>
<evidence type="ECO:0000256" key="1">
    <source>
        <dbReference type="ARBA" id="ARBA00000901"/>
    </source>
</evidence>
<evidence type="ECO:0000313" key="11">
    <source>
        <dbReference type="EMBL" id="KXG75685.1"/>
    </source>
</evidence>
<dbReference type="RefSeq" id="WP_066354002.1">
    <property type="nucleotide sequence ID" value="NZ_LOED01000024.1"/>
</dbReference>
<comment type="catalytic activity">
    <reaction evidence="1 9">
        <text>1-(5-phospho-beta-D-ribosyl)-5-[(5-phospho-beta-D-ribosylamino)methylideneamino]imidazole-4-carboxamide = 5-[(5-phospho-1-deoxy-D-ribulos-1-ylimino)methylamino]-1-(5-phospho-beta-D-ribosyl)imidazole-4-carboxamide</text>
        <dbReference type="Rhea" id="RHEA:15469"/>
        <dbReference type="ChEBI" id="CHEBI:58435"/>
        <dbReference type="ChEBI" id="CHEBI:58525"/>
        <dbReference type="EC" id="5.3.1.16"/>
    </reaction>
</comment>
<dbReference type="PATRIC" id="fig|520764.3.peg.1912"/>
<dbReference type="Pfam" id="PF00977">
    <property type="entry name" value="His_biosynth"/>
    <property type="match status" value="1"/>
</dbReference>
<dbReference type="EC" id="5.3.1.16" evidence="9"/>
<sequence>MEIIAAIDIMGKKAVRLYKGNRSTAKVYGNAVEFARKWQDMGIRYLHLVDLDGAFEGVPKNIDTILEIRKIFTGMIQVGGGIRSIEAVKMLKDTGVDRIIVGTKALTSADFLFKVREILADKLFVALDFKGNELATKGWESSLPFEKVKDVLESIGPSGFVVTDTDLDGTLSGLEKARIETLIAKLWGRIIYSGGIRDENDVKVLLSIPRISGVIIGKALYEGTIRIKEVLSYADQENNPLP</sequence>
<name>A0A140L560_9FIRM</name>
<dbReference type="PANTHER" id="PTHR43090">
    <property type="entry name" value="1-(5-PHOSPHORIBOSYL)-5-[(5-PHOSPHORIBOSYLAMINO)METHYLIDENEAMINO] IMIDAZOLE-4-CARBOXAMIDE ISOMERASE"/>
    <property type="match status" value="1"/>
</dbReference>
<proteinExistence type="inferred from homology"/>
<keyword evidence="12" id="KW-1185">Reference proteome</keyword>
<evidence type="ECO:0000256" key="10">
    <source>
        <dbReference type="RuleBase" id="RU003657"/>
    </source>
</evidence>
<accession>A0A140L560</accession>
<dbReference type="OrthoDB" id="9807749at2"/>
<dbReference type="STRING" id="520764.AN618_17770"/>
<evidence type="ECO:0000256" key="4">
    <source>
        <dbReference type="ARBA" id="ARBA00009667"/>
    </source>
</evidence>
<dbReference type="FunFam" id="3.20.20.70:FF:000009">
    <property type="entry name" value="1-(5-phosphoribosyl)-5-[(5-phosphoribosylamino)methylideneamino] imidazole-4-carboxamide isomerase"/>
    <property type="match status" value="1"/>
</dbReference>
<organism evidence="11 12">
    <name type="scientific">Fervidicola ferrireducens</name>
    <dbReference type="NCBI Taxonomy" id="520764"/>
    <lineage>
        <taxon>Bacteria</taxon>
        <taxon>Bacillati</taxon>
        <taxon>Bacillota</taxon>
        <taxon>Clostridia</taxon>
        <taxon>Thermosediminibacterales</taxon>
        <taxon>Thermosediminibacteraceae</taxon>
        <taxon>Fervidicola</taxon>
    </lineage>
</organism>
<evidence type="ECO:0000256" key="5">
    <source>
        <dbReference type="ARBA" id="ARBA00022490"/>
    </source>
</evidence>
<evidence type="ECO:0000256" key="3">
    <source>
        <dbReference type="ARBA" id="ARBA00005133"/>
    </source>
</evidence>
<dbReference type="GO" id="GO:0003949">
    <property type="term" value="F:1-(5-phosphoribosyl)-5-[(5-phosphoribosylamino)methylideneamino]imidazole-4-carboxamide isomerase activity"/>
    <property type="evidence" value="ECO:0007669"/>
    <property type="project" value="UniProtKB-UniRule"/>
</dbReference>
<feature type="active site" description="Proton acceptor" evidence="9">
    <location>
        <position position="8"/>
    </location>
</feature>
<comment type="similarity">
    <text evidence="4 9 10">Belongs to the HisA/HisF family.</text>
</comment>
<protein>
    <recommendedName>
        <fullName evidence="9">1-(5-phosphoribosyl)-5-[(5-phosphoribosylamino)methylideneamino] imidazole-4-carboxamide isomerase</fullName>
        <ecNumber evidence="9">5.3.1.16</ecNumber>
    </recommendedName>
    <alternativeName>
        <fullName evidence="9">Phosphoribosylformimino-5-aminoimidazole carboxamide ribotide isomerase</fullName>
    </alternativeName>
</protein>
<comment type="caution">
    <text evidence="11">The sequence shown here is derived from an EMBL/GenBank/DDBJ whole genome shotgun (WGS) entry which is preliminary data.</text>
</comment>
<dbReference type="FunCoup" id="A0A140L560">
    <property type="interactions" value="288"/>
</dbReference>
<dbReference type="SUPFAM" id="SSF51366">
    <property type="entry name" value="Ribulose-phoshate binding barrel"/>
    <property type="match status" value="1"/>
</dbReference>
<dbReference type="Gene3D" id="3.20.20.70">
    <property type="entry name" value="Aldolase class I"/>
    <property type="match status" value="1"/>
</dbReference>
<feature type="active site" description="Proton donor" evidence="9">
    <location>
        <position position="128"/>
    </location>
</feature>
<dbReference type="InterPro" id="IPR044524">
    <property type="entry name" value="Isoase_HisA-like"/>
</dbReference>
<evidence type="ECO:0000256" key="6">
    <source>
        <dbReference type="ARBA" id="ARBA00022605"/>
    </source>
</evidence>
<reference evidence="11 12" key="1">
    <citation type="submission" date="2015-12" db="EMBL/GenBank/DDBJ databases">
        <title>Draft genome sequnece of Fervidicola ferrireducens strain Y170.</title>
        <authorList>
            <person name="Patel B.K."/>
        </authorList>
    </citation>
    <scope>NUCLEOTIDE SEQUENCE [LARGE SCALE GENOMIC DNA]</scope>
    <source>
        <strain evidence="11 12">Y170</strain>
    </source>
</reference>
<dbReference type="GO" id="GO:0000162">
    <property type="term" value="P:L-tryptophan biosynthetic process"/>
    <property type="evidence" value="ECO:0007669"/>
    <property type="project" value="TreeGrafter"/>
</dbReference>
<evidence type="ECO:0000313" key="12">
    <source>
        <dbReference type="Proteomes" id="UP000070427"/>
    </source>
</evidence>
<dbReference type="EMBL" id="LOED01000024">
    <property type="protein sequence ID" value="KXG75685.1"/>
    <property type="molecule type" value="Genomic_DNA"/>
</dbReference>
<comment type="pathway">
    <text evidence="3 9">Amino-acid biosynthesis; L-histidine biosynthesis; L-histidine from 5-phospho-alpha-D-ribose 1-diphosphate: step 4/9.</text>
</comment>
<gene>
    <name evidence="9 11" type="primary">hisA</name>
    <name evidence="11" type="ORF">AN618_17770</name>
</gene>
<dbReference type="InterPro" id="IPR011060">
    <property type="entry name" value="RibuloseP-bd_barrel"/>
</dbReference>
<dbReference type="InterPro" id="IPR006062">
    <property type="entry name" value="His_biosynth"/>
</dbReference>
<comment type="subcellular location">
    <subcellularLocation>
        <location evidence="2 9">Cytoplasm</location>
    </subcellularLocation>
</comment>
<dbReference type="CDD" id="cd04732">
    <property type="entry name" value="HisA"/>
    <property type="match status" value="1"/>
</dbReference>
<dbReference type="InterPro" id="IPR013785">
    <property type="entry name" value="Aldolase_TIM"/>
</dbReference>
<evidence type="ECO:0000256" key="9">
    <source>
        <dbReference type="HAMAP-Rule" id="MF_01014"/>
    </source>
</evidence>
<dbReference type="PANTHER" id="PTHR43090:SF2">
    <property type="entry name" value="1-(5-PHOSPHORIBOSYL)-5-[(5-PHOSPHORIBOSYLAMINO)METHYLIDENEAMINO] IMIDAZOLE-4-CARBOXAMIDE ISOMERASE"/>
    <property type="match status" value="1"/>
</dbReference>
<dbReference type="UniPathway" id="UPA00031">
    <property type="reaction ID" value="UER00009"/>
</dbReference>
<dbReference type="InterPro" id="IPR023016">
    <property type="entry name" value="HisA/PriA"/>
</dbReference>
<dbReference type="HAMAP" id="MF_01014">
    <property type="entry name" value="HisA"/>
    <property type="match status" value="1"/>
</dbReference>
<dbReference type="GO" id="GO:0000105">
    <property type="term" value="P:L-histidine biosynthetic process"/>
    <property type="evidence" value="ECO:0007669"/>
    <property type="project" value="UniProtKB-UniRule"/>
</dbReference>
<dbReference type="AlphaFoldDB" id="A0A140L560"/>
<dbReference type="Proteomes" id="UP000070427">
    <property type="component" value="Unassembled WGS sequence"/>
</dbReference>